<protein>
    <recommendedName>
        <fullName evidence="3">Tc1-like transposase DDE domain-containing protein</fullName>
    </recommendedName>
</protein>
<reference evidence="1 2" key="1">
    <citation type="journal article" date="2011" name="Science">
        <title>The ecoresponsive genome of Daphnia pulex.</title>
        <authorList>
            <person name="Colbourne J.K."/>
            <person name="Pfrender M.E."/>
            <person name="Gilbert D."/>
            <person name="Thomas W.K."/>
            <person name="Tucker A."/>
            <person name="Oakley T.H."/>
            <person name="Tokishita S."/>
            <person name="Aerts A."/>
            <person name="Arnold G.J."/>
            <person name="Basu M.K."/>
            <person name="Bauer D.J."/>
            <person name="Caceres C.E."/>
            <person name="Carmel L."/>
            <person name="Casola C."/>
            <person name="Choi J.H."/>
            <person name="Detter J.C."/>
            <person name="Dong Q."/>
            <person name="Dusheyko S."/>
            <person name="Eads B.D."/>
            <person name="Frohlich T."/>
            <person name="Geiler-Samerotte K.A."/>
            <person name="Gerlach D."/>
            <person name="Hatcher P."/>
            <person name="Jogdeo S."/>
            <person name="Krijgsveld J."/>
            <person name="Kriventseva E.V."/>
            <person name="Kultz D."/>
            <person name="Laforsch C."/>
            <person name="Lindquist E."/>
            <person name="Lopez J."/>
            <person name="Manak J.R."/>
            <person name="Muller J."/>
            <person name="Pangilinan J."/>
            <person name="Patwardhan R.P."/>
            <person name="Pitluck S."/>
            <person name="Pritham E.J."/>
            <person name="Rechtsteiner A."/>
            <person name="Rho M."/>
            <person name="Rogozin I.B."/>
            <person name="Sakarya O."/>
            <person name="Salamov A."/>
            <person name="Schaack S."/>
            <person name="Shapiro H."/>
            <person name="Shiga Y."/>
            <person name="Skalitzky C."/>
            <person name="Smith Z."/>
            <person name="Souvorov A."/>
            <person name="Sung W."/>
            <person name="Tang Z."/>
            <person name="Tsuchiya D."/>
            <person name="Tu H."/>
            <person name="Vos H."/>
            <person name="Wang M."/>
            <person name="Wolf Y.I."/>
            <person name="Yamagata H."/>
            <person name="Yamada T."/>
            <person name="Ye Y."/>
            <person name="Shaw J.R."/>
            <person name="Andrews J."/>
            <person name="Crease T.J."/>
            <person name="Tang H."/>
            <person name="Lucas S.M."/>
            <person name="Robertson H.M."/>
            <person name="Bork P."/>
            <person name="Koonin E.V."/>
            <person name="Zdobnov E.M."/>
            <person name="Grigoriev I.V."/>
            <person name="Lynch M."/>
            <person name="Boore J.L."/>
        </authorList>
    </citation>
    <scope>NUCLEOTIDE SEQUENCE [LARGE SCALE GENOMIC DNA]</scope>
</reference>
<accession>E9HZ51</accession>
<dbReference type="Proteomes" id="UP000000305">
    <property type="component" value="Unassembled WGS sequence"/>
</dbReference>
<dbReference type="InterPro" id="IPR036397">
    <property type="entry name" value="RNaseH_sf"/>
</dbReference>
<dbReference type="KEGG" id="dpx:DAPPUDRAFT_269285"/>
<sequence>MASWFLNNIHQAGYVFLGSNNRMSAPKKTVGSIRVWAWFSIHGAREIALLDDDADITDLVNNYLVAKAAALFGIGPLRFVDDSGCALTTSSFECFKKLESKINIKEIKWPCNSSHLSPFFTVWHRIEETIRIQCFQPEDPVELWNLIEMVWGRMSDRPVYWRGAIFNMQSKLRVIAALRGERMEGEMMANYYNQS</sequence>
<dbReference type="PhylomeDB" id="E9HZ51"/>
<dbReference type="AlphaFoldDB" id="E9HZ51"/>
<evidence type="ECO:0000313" key="2">
    <source>
        <dbReference type="Proteomes" id="UP000000305"/>
    </source>
</evidence>
<organism evidence="1 2">
    <name type="scientific">Daphnia pulex</name>
    <name type="common">Water flea</name>
    <dbReference type="NCBI Taxonomy" id="6669"/>
    <lineage>
        <taxon>Eukaryota</taxon>
        <taxon>Metazoa</taxon>
        <taxon>Ecdysozoa</taxon>
        <taxon>Arthropoda</taxon>
        <taxon>Crustacea</taxon>
        <taxon>Branchiopoda</taxon>
        <taxon>Diplostraca</taxon>
        <taxon>Cladocera</taxon>
        <taxon>Anomopoda</taxon>
        <taxon>Daphniidae</taxon>
        <taxon>Daphnia</taxon>
    </lineage>
</organism>
<dbReference type="Gene3D" id="3.30.420.10">
    <property type="entry name" value="Ribonuclease H-like superfamily/Ribonuclease H"/>
    <property type="match status" value="1"/>
</dbReference>
<dbReference type="GO" id="GO:0003676">
    <property type="term" value="F:nucleic acid binding"/>
    <property type="evidence" value="ECO:0007669"/>
    <property type="project" value="InterPro"/>
</dbReference>
<gene>
    <name evidence="1" type="ORF">DAPPUDRAFT_269285</name>
</gene>
<keyword evidence="2" id="KW-1185">Reference proteome</keyword>
<evidence type="ECO:0000313" key="1">
    <source>
        <dbReference type="EMBL" id="EFX62980.1"/>
    </source>
</evidence>
<proteinExistence type="predicted"/>
<evidence type="ECO:0008006" key="3">
    <source>
        <dbReference type="Google" id="ProtNLM"/>
    </source>
</evidence>
<name>E9HZ51_DAPPU</name>
<dbReference type="EMBL" id="GL733271">
    <property type="protein sequence ID" value="EFX62980.1"/>
    <property type="molecule type" value="Genomic_DNA"/>
</dbReference>
<dbReference type="InParanoid" id="E9HZ51"/>
<dbReference type="HOGENOM" id="CLU_1429354_0_0_1"/>